<comment type="catalytic activity">
    <reaction evidence="1">
        <text>ATP + protein L-histidine = ADP + protein N-phospho-L-histidine.</text>
        <dbReference type="EC" id="2.7.13.3"/>
    </reaction>
</comment>
<proteinExistence type="predicted"/>
<evidence type="ECO:0000256" key="1">
    <source>
        <dbReference type="ARBA" id="ARBA00000085"/>
    </source>
</evidence>
<dbReference type="InterPro" id="IPR005467">
    <property type="entry name" value="His_kinase_dom"/>
</dbReference>
<dbReference type="SMART" id="SM00388">
    <property type="entry name" value="HisKA"/>
    <property type="match status" value="1"/>
</dbReference>
<feature type="transmembrane region" description="Helical" evidence="5">
    <location>
        <begin position="62"/>
        <end position="79"/>
    </location>
</feature>
<keyword evidence="5" id="KW-1133">Transmembrane helix</keyword>
<feature type="coiled-coil region" evidence="4">
    <location>
        <begin position="171"/>
        <end position="209"/>
    </location>
</feature>
<evidence type="ECO:0000313" key="8">
    <source>
        <dbReference type="Proteomes" id="UP000664628"/>
    </source>
</evidence>
<dbReference type="SUPFAM" id="SSF55874">
    <property type="entry name" value="ATPase domain of HSP90 chaperone/DNA topoisomerase II/histidine kinase"/>
    <property type="match status" value="1"/>
</dbReference>
<dbReference type="InterPro" id="IPR036890">
    <property type="entry name" value="HATPase_C_sf"/>
</dbReference>
<comment type="caution">
    <text evidence="7">The sequence shown here is derived from an EMBL/GenBank/DDBJ whole genome shotgun (WGS) entry which is preliminary data.</text>
</comment>
<protein>
    <recommendedName>
        <fullName evidence="2">histidine kinase</fullName>
        <ecNumber evidence="2">2.7.13.3</ecNumber>
    </recommendedName>
</protein>
<evidence type="ECO:0000256" key="3">
    <source>
        <dbReference type="ARBA" id="ARBA00022553"/>
    </source>
</evidence>
<dbReference type="Pfam" id="PF02518">
    <property type="entry name" value="HATPase_c"/>
    <property type="match status" value="1"/>
</dbReference>
<dbReference type="PRINTS" id="PR00344">
    <property type="entry name" value="BCTRLSENSOR"/>
</dbReference>
<dbReference type="PANTHER" id="PTHR43065">
    <property type="entry name" value="SENSOR HISTIDINE KINASE"/>
    <property type="match status" value="1"/>
</dbReference>
<dbReference type="EC" id="2.7.13.3" evidence="2"/>
<evidence type="ECO:0000259" key="6">
    <source>
        <dbReference type="PROSITE" id="PS50109"/>
    </source>
</evidence>
<keyword evidence="7" id="KW-0418">Kinase</keyword>
<accession>A0ABS3JFZ0</accession>
<dbReference type="CDD" id="cd00082">
    <property type="entry name" value="HisKA"/>
    <property type="match status" value="1"/>
</dbReference>
<dbReference type="RefSeq" id="WP_207328321.1">
    <property type="nucleotide sequence ID" value="NZ_JAFMYW010000002.1"/>
</dbReference>
<dbReference type="Pfam" id="PF00512">
    <property type="entry name" value="HisKA"/>
    <property type="match status" value="1"/>
</dbReference>
<dbReference type="GO" id="GO:0016301">
    <property type="term" value="F:kinase activity"/>
    <property type="evidence" value="ECO:0007669"/>
    <property type="project" value="UniProtKB-KW"/>
</dbReference>
<feature type="domain" description="Histidine kinase" evidence="6">
    <location>
        <begin position="221"/>
        <end position="470"/>
    </location>
</feature>
<dbReference type="Proteomes" id="UP000664628">
    <property type="component" value="Unassembled WGS sequence"/>
</dbReference>
<keyword evidence="5" id="KW-0812">Transmembrane</keyword>
<name>A0ABS3JFZ0_9BACT</name>
<sequence length="470" mass="52807">MNVPVLVVTIFFLLQTRNFLNTKEKMPVWDKRLIGAAVILASLFVIDKILDTNGAYELKATWVCYVALAFNVLVVYIASKRYPPARALLLSLIPFLVVLALTSFVRTFLPTSLYNPYKDVFETSVGFAYVWVFSLFGYAARQRKSYSKEHQARIDREEAERRERQMLEGLVQERTQELTQQKAEITRQKEELELALSELRATQDQLVQREKLASLGELTAGIAHEIQNPLNFVNNFSEVSVDLVAELLEERQRPADERDAGLEDELLSDLSQNLTKISHHGQRASGIVRNMLQHSRTSTGQREPTDLNALADEYLRLSYHGLRAKDKSFNASFRTELDETLPPVKVVSQDIGRVLLNLFNNAFYAVQQRQISERQSGTLKGFAYQPTVVVVTIQTPVGVEIQVRDNGTGMSEEVQQKIFQPFFTTKPSGSGTGLGLSLSYEIITKGHGGTLLLDSKDGVGTTFTILLPAT</sequence>
<dbReference type="PANTHER" id="PTHR43065:SF42">
    <property type="entry name" value="TWO-COMPONENT SENSOR PPRA"/>
    <property type="match status" value="1"/>
</dbReference>
<dbReference type="InterPro" id="IPR003594">
    <property type="entry name" value="HATPase_dom"/>
</dbReference>
<evidence type="ECO:0000256" key="2">
    <source>
        <dbReference type="ARBA" id="ARBA00012438"/>
    </source>
</evidence>
<keyword evidence="8" id="KW-1185">Reference proteome</keyword>
<dbReference type="InterPro" id="IPR004358">
    <property type="entry name" value="Sig_transdc_His_kin-like_C"/>
</dbReference>
<dbReference type="SUPFAM" id="SSF47384">
    <property type="entry name" value="Homodimeric domain of signal transducing histidine kinase"/>
    <property type="match status" value="1"/>
</dbReference>
<feature type="transmembrane region" description="Helical" evidence="5">
    <location>
        <begin position="32"/>
        <end position="50"/>
    </location>
</feature>
<dbReference type="SMART" id="SM00387">
    <property type="entry name" value="HATPase_c"/>
    <property type="match status" value="1"/>
</dbReference>
<gene>
    <name evidence="7" type="ORF">J2I46_07130</name>
</gene>
<keyword evidence="5" id="KW-0472">Membrane</keyword>
<reference evidence="7 8" key="1">
    <citation type="submission" date="2021-03" db="EMBL/GenBank/DDBJ databases">
        <title>Fibrella sp. HMF5405 genome sequencing and assembly.</title>
        <authorList>
            <person name="Kang H."/>
            <person name="Kim H."/>
            <person name="Bae S."/>
            <person name="Joh K."/>
        </authorList>
    </citation>
    <scope>NUCLEOTIDE SEQUENCE [LARGE SCALE GENOMIC DNA]</scope>
    <source>
        <strain evidence="7 8">HMF5405</strain>
    </source>
</reference>
<feature type="transmembrane region" description="Helical" evidence="5">
    <location>
        <begin position="120"/>
        <end position="140"/>
    </location>
</feature>
<feature type="transmembrane region" description="Helical" evidence="5">
    <location>
        <begin position="85"/>
        <end position="108"/>
    </location>
</feature>
<dbReference type="InterPro" id="IPR003661">
    <property type="entry name" value="HisK_dim/P_dom"/>
</dbReference>
<dbReference type="InterPro" id="IPR036097">
    <property type="entry name" value="HisK_dim/P_sf"/>
</dbReference>
<organism evidence="7 8">
    <name type="scientific">Fibrella forsythiae</name>
    <dbReference type="NCBI Taxonomy" id="2817061"/>
    <lineage>
        <taxon>Bacteria</taxon>
        <taxon>Pseudomonadati</taxon>
        <taxon>Bacteroidota</taxon>
        <taxon>Cytophagia</taxon>
        <taxon>Cytophagales</taxon>
        <taxon>Spirosomataceae</taxon>
        <taxon>Fibrella</taxon>
    </lineage>
</organism>
<dbReference type="Gene3D" id="1.10.287.130">
    <property type="match status" value="1"/>
</dbReference>
<evidence type="ECO:0000256" key="4">
    <source>
        <dbReference type="SAM" id="Coils"/>
    </source>
</evidence>
<dbReference type="Gene3D" id="3.30.565.10">
    <property type="entry name" value="Histidine kinase-like ATPase, C-terminal domain"/>
    <property type="match status" value="1"/>
</dbReference>
<keyword evidence="3" id="KW-0597">Phosphoprotein</keyword>
<dbReference type="PROSITE" id="PS50109">
    <property type="entry name" value="HIS_KIN"/>
    <property type="match status" value="1"/>
</dbReference>
<evidence type="ECO:0000313" key="7">
    <source>
        <dbReference type="EMBL" id="MBO0948343.1"/>
    </source>
</evidence>
<keyword evidence="7" id="KW-0808">Transferase</keyword>
<keyword evidence="4" id="KW-0175">Coiled coil</keyword>
<evidence type="ECO:0000256" key="5">
    <source>
        <dbReference type="SAM" id="Phobius"/>
    </source>
</evidence>
<dbReference type="EMBL" id="JAFMYW010000002">
    <property type="protein sequence ID" value="MBO0948343.1"/>
    <property type="molecule type" value="Genomic_DNA"/>
</dbReference>